<dbReference type="OrthoDB" id="9812708at2"/>
<protein>
    <recommendedName>
        <fullName evidence="4">DUF3108 domain-containing protein</fullName>
    </recommendedName>
</protein>
<dbReference type="AlphaFoldDB" id="A0A1K2HR64"/>
<evidence type="ECO:0008006" key="4">
    <source>
        <dbReference type="Google" id="ProtNLM"/>
    </source>
</evidence>
<keyword evidence="1" id="KW-0732">Signal</keyword>
<sequence length="241" mass="26367">MTPSKYCFALLTFAATGLVGAKPVKAPSMRAISGHYYLQGVREVGAELLLSRDGRFEYGISYGGVDQQAQGKWSVQDQTVVLQTDIKSDARFGAISESTEVLAPYNEAGARPVLLVVEIKSSALGLVWSGAEISAEFSNGQVRNGVTGRNGMLGFDVRAEPEWQGQTIKRVGLAYPRRGVAQSWHAIQSPDTRSLSVEFDPGRSLRPAFETLHLKIDYQGKAVLSLTMLPESNPSWRYVRQ</sequence>
<reference evidence="2 3" key="1">
    <citation type="submission" date="2016-11" db="EMBL/GenBank/DDBJ databases">
        <authorList>
            <person name="Jaros S."/>
            <person name="Januszkiewicz K."/>
            <person name="Wedrychowicz H."/>
        </authorList>
    </citation>
    <scope>NUCLEOTIDE SEQUENCE [LARGE SCALE GENOMIC DNA]</scope>
    <source>
        <strain evidence="2 3">DSM 18899</strain>
    </source>
</reference>
<name>A0A1K2HR64_9NEIS</name>
<dbReference type="EMBL" id="FPKR01000016">
    <property type="protein sequence ID" value="SFZ79304.1"/>
    <property type="molecule type" value="Genomic_DNA"/>
</dbReference>
<evidence type="ECO:0000313" key="2">
    <source>
        <dbReference type="EMBL" id="SFZ79304.1"/>
    </source>
</evidence>
<feature type="chain" id="PRO_5012769421" description="DUF3108 domain-containing protein" evidence="1">
    <location>
        <begin position="22"/>
        <end position="241"/>
    </location>
</feature>
<organism evidence="2 3">
    <name type="scientific">Chitinimonas taiwanensis DSM 18899</name>
    <dbReference type="NCBI Taxonomy" id="1121279"/>
    <lineage>
        <taxon>Bacteria</taxon>
        <taxon>Pseudomonadati</taxon>
        <taxon>Pseudomonadota</taxon>
        <taxon>Betaproteobacteria</taxon>
        <taxon>Neisseriales</taxon>
        <taxon>Chitinibacteraceae</taxon>
        <taxon>Chitinimonas</taxon>
    </lineage>
</organism>
<dbReference type="RefSeq" id="WP_072429975.1">
    <property type="nucleotide sequence ID" value="NZ_FPKR01000016.1"/>
</dbReference>
<evidence type="ECO:0000256" key="1">
    <source>
        <dbReference type="SAM" id="SignalP"/>
    </source>
</evidence>
<dbReference type="Proteomes" id="UP000186513">
    <property type="component" value="Unassembled WGS sequence"/>
</dbReference>
<proteinExistence type="predicted"/>
<dbReference type="STRING" id="1121279.SAMN02745887_03491"/>
<keyword evidence="3" id="KW-1185">Reference proteome</keyword>
<gene>
    <name evidence="2" type="ORF">SAMN02745887_03491</name>
</gene>
<evidence type="ECO:0000313" key="3">
    <source>
        <dbReference type="Proteomes" id="UP000186513"/>
    </source>
</evidence>
<accession>A0A1K2HR64</accession>
<feature type="signal peptide" evidence="1">
    <location>
        <begin position="1"/>
        <end position="21"/>
    </location>
</feature>